<gene>
    <name evidence="1" type="ORF">KME07_08380</name>
</gene>
<name>A0A951P9P8_9CYAN</name>
<reference evidence="1" key="1">
    <citation type="submission" date="2021-05" db="EMBL/GenBank/DDBJ databases">
        <authorList>
            <person name="Pietrasiak N."/>
            <person name="Ward R."/>
            <person name="Stajich J.E."/>
            <person name="Kurbessoian T."/>
        </authorList>
    </citation>
    <scope>NUCLEOTIDE SEQUENCE</scope>
    <source>
        <strain evidence="1">GSE-TBD4-15B</strain>
    </source>
</reference>
<organism evidence="1 2">
    <name type="scientific">Pegethrix bostrychoides GSE-TBD4-15B</name>
    <dbReference type="NCBI Taxonomy" id="2839662"/>
    <lineage>
        <taxon>Bacteria</taxon>
        <taxon>Bacillati</taxon>
        <taxon>Cyanobacteriota</taxon>
        <taxon>Cyanophyceae</taxon>
        <taxon>Oculatellales</taxon>
        <taxon>Oculatellaceae</taxon>
        <taxon>Pegethrix</taxon>
    </lineage>
</organism>
<dbReference type="EMBL" id="JAHHHV010000043">
    <property type="protein sequence ID" value="MBW4465443.1"/>
    <property type="molecule type" value="Genomic_DNA"/>
</dbReference>
<evidence type="ECO:0000313" key="2">
    <source>
        <dbReference type="Proteomes" id="UP000707356"/>
    </source>
</evidence>
<dbReference type="Proteomes" id="UP000707356">
    <property type="component" value="Unassembled WGS sequence"/>
</dbReference>
<accession>A0A951P9P8</accession>
<proteinExistence type="predicted"/>
<comment type="caution">
    <text evidence="1">The sequence shown here is derived from an EMBL/GenBank/DDBJ whole genome shotgun (WGS) entry which is preliminary data.</text>
</comment>
<dbReference type="AlphaFoldDB" id="A0A951P9P8"/>
<evidence type="ECO:0000313" key="1">
    <source>
        <dbReference type="EMBL" id="MBW4465443.1"/>
    </source>
</evidence>
<sequence>MAAKTRLEGIELIDCAKANAKQGLAEATRLCGYHENIPEFQQQLQQACQQIGVEISELSDLITDVPVVSLETGVQIAPDTESDL</sequence>
<reference evidence="1" key="2">
    <citation type="journal article" date="2022" name="Microbiol. Resour. Announc.">
        <title>Metagenome Sequencing to Explore Phylogenomics of Terrestrial Cyanobacteria.</title>
        <authorList>
            <person name="Ward R.D."/>
            <person name="Stajich J.E."/>
            <person name="Johansen J.R."/>
            <person name="Huntemann M."/>
            <person name="Clum A."/>
            <person name="Foster B."/>
            <person name="Foster B."/>
            <person name="Roux S."/>
            <person name="Palaniappan K."/>
            <person name="Varghese N."/>
            <person name="Mukherjee S."/>
            <person name="Reddy T.B.K."/>
            <person name="Daum C."/>
            <person name="Copeland A."/>
            <person name="Chen I.A."/>
            <person name="Ivanova N.N."/>
            <person name="Kyrpides N.C."/>
            <person name="Shapiro N."/>
            <person name="Eloe-Fadrosh E.A."/>
            <person name="Pietrasiak N."/>
        </authorList>
    </citation>
    <scope>NUCLEOTIDE SEQUENCE</scope>
    <source>
        <strain evidence="1">GSE-TBD4-15B</strain>
    </source>
</reference>
<protein>
    <submittedName>
        <fullName evidence="1">Uncharacterized protein</fullName>
    </submittedName>
</protein>